<keyword evidence="1" id="KW-0472">Membrane</keyword>
<sequence length="320" mass="34285">MGNNCTRLPPPTQIIASETDALGHVFPLANFCGPAGSIDGYIAPYIDVAGEYSYSGAGAPCRYCSLDPPNSVTCSAGCADINCCSIIGHGATFARTSYKGERGSCCMGGPRIVEGKTCPPDFIPQNATCKNVILSECSRDKKRFIATGDVCNNYCSYYPAEGVLLKCSACNDPEIFNNNLSICKSICLENSGLCDVSVTQYCSQYPTDEFCSCISSTEKNNPVCTDATCRTKGYISTGIKNQQCIINNCNVEISFDNIRNLDINSLNVDQSCGDVGVEDALVADGKGVTWRVQIENFIRSNAKILALVVVLVSLILFILT</sequence>
<dbReference type="EMBL" id="MN604016">
    <property type="protein sequence ID" value="QIQ08577.1"/>
    <property type="molecule type" value="Genomic_DNA"/>
</dbReference>
<proteinExistence type="predicted"/>
<gene>
    <name evidence="2" type="primary">ORF13</name>
</gene>
<protein>
    <submittedName>
        <fullName evidence="2">Pox virus entry-fusion-complex G9/A16</fullName>
    </submittedName>
</protein>
<accession>A0A6G9HES9</accession>
<feature type="transmembrane region" description="Helical" evidence="1">
    <location>
        <begin position="302"/>
        <end position="319"/>
    </location>
</feature>
<reference evidence="2" key="1">
    <citation type="journal article" date="2020" name="MBio">
        <title>A New Family of DNA Viruses Causing Disease in Crustaceans from Diverse Aquatic Biomes.</title>
        <authorList>
            <person name="Subramaniam K."/>
            <person name="Behringer D.C."/>
            <person name="Bojko J."/>
            <person name="Yutin N."/>
            <person name="Clark A.S."/>
            <person name="Bateman K.S."/>
            <person name="van Aerle R."/>
            <person name="Bass D."/>
            <person name="Kerr R.C."/>
            <person name="Koonin E.V."/>
            <person name="Stentiford G.D."/>
            <person name="Waltzek T.B."/>
        </authorList>
    </citation>
    <scope>NUCLEOTIDE SEQUENCE</scope>
</reference>
<organism evidence="2">
    <name type="scientific">Dikerogammarus haemobaphes virus 1</name>
    <dbReference type="NCBI Taxonomy" id="2704946"/>
    <lineage>
        <taxon>Viruses</taxon>
    </lineage>
</organism>
<keyword evidence="1" id="KW-0812">Transmembrane</keyword>
<evidence type="ECO:0000256" key="1">
    <source>
        <dbReference type="SAM" id="Phobius"/>
    </source>
</evidence>
<keyword evidence="1" id="KW-1133">Transmembrane helix</keyword>
<name>A0A6G9HES9_9VIRU</name>
<evidence type="ECO:0000313" key="2">
    <source>
        <dbReference type="EMBL" id="QIQ08577.1"/>
    </source>
</evidence>